<dbReference type="AlphaFoldDB" id="A0A937FGC8"/>
<dbReference type="RefSeq" id="WP_202767811.1">
    <property type="nucleotide sequence ID" value="NZ_JAESWA010000022.1"/>
</dbReference>
<keyword evidence="1" id="KW-0472">Membrane</keyword>
<comment type="caution">
    <text evidence="2">The sequence shown here is derived from an EMBL/GenBank/DDBJ whole genome shotgun (WGS) entry which is preliminary data.</text>
</comment>
<evidence type="ECO:0000256" key="1">
    <source>
        <dbReference type="SAM" id="Phobius"/>
    </source>
</evidence>
<sequence length="86" mass="10034">MGKGLNTLIYLLVTIFIIVGVIALLSWILPYVLIGLVIFWAYRYIKNNMLKSRKHNNVNRYSTTYKGQEEYTDGNVIDVDYEDVKK</sequence>
<dbReference type="EMBL" id="JAESWA010000022">
    <property type="protein sequence ID" value="MBL4932455.1"/>
    <property type="molecule type" value="Genomic_DNA"/>
</dbReference>
<keyword evidence="3" id="KW-1185">Reference proteome</keyword>
<dbReference type="Proteomes" id="UP000623681">
    <property type="component" value="Unassembled WGS sequence"/>
</dbReference>
<accession>A0A937FGC8</accession>
<feature type="transmembrane region" description="Helical" evidence="1">
    <location>
        <begin position="12"/>
        <end position="45"/>
    </location>
</feature>
<proteinExistence type="predicted"/>
<keyword evidence="1" id="KW-1133">Transmembrane helix</keyword>
<reference evidence="2" key="1">
    <citation type="submission" date="2021-01" db="EMBL/GenBank/DDBJ databases">
        <title>Genome public.</title>
        <authorList>
            <person name="Liu C."/>
            <person name="Sun Q."/>
        </authorList>
    </citation>
    <scope>NUCLEOTIDE SEQUENCE</scope>
    <source>
        <strain evidence="2">YIM B02565</strain>
    </source>
</reference>
<name>A0A937FGC8_9CLOT</name>
<keyword evidence="1" id="KW-0812">Transmembrane</keyword>
<organism evidence="2 3">
    <name type="scientific">Clostridium paridis</name>
    <dbReference type="NCBI Taxonomy" id="2803863"/>
    <lineage>
        <taxon>Bacteria</taxon>
        <taxon>Bacillati</taxon>
        <taxon>Bacillota</taxon>
        <taxon>Clostridia</taxon>
        <taxon>Eubacteriales</taxon>
        <taxon>Clostridiaceae</taxon>
        <taxon>Clostridium</taxon>
    </lineage>
</organism>
<protein>
    <submittedName>
        <fullName evidence="2">Uncharacterized protein</fullName>
    </submittedName>
</protein>
<evidence type="ECO:0000313" key="3">
    <source>
        <dbReference type="Proteomes" id="UP000623681"/>
    </source>
</evidence>
<gene>
    <name evidence="2" type="ORF">JK634_11600</name>
</gene>
<evidence type="ECO:0000313" key="2">
    <source>
        <dbReference type="EMBL" id="MBL4932455.1"/>
    </source>
</evidence>